<evidence type="ECO:0000313" key="5">
    <source>
        <dbReference type="EMBL" id="KAK8969709.1"/>
    </source>
</evidence>
<keyword evidence="6" id="KW-1185">Reference proteome</keyword>
<keyword evidence="2" id="KW-0813">Transport</keyword>
<dbReference type="Gene3D" id="3.40.190.10">
    <property type="entry name" value="Periplasmic binding protein-like II"/>
    <property type="match status" value="1"/>
</dbReference>
<evidence type="ECO:0000256" key="2">
    <source>
        <dbReference type="ARBA" id="ARBA00022448"/>
    </source>
</evidence>
<comment type="subcellular location">
    <subcellularLocation>
        <location evidence="1">Periplasm</location>
    </subcellularLocation>
</comment>
<keyword evidence="3" id="KW-0732">Signal</keyword>
<dbReference type="Pfam" id="PF13343">
    <property type="entry name" value="SBP_bac_6"/>
    <property type="match status" value="1"/>
</dbReference>
<dbReference type="EMBL" id="JBBWWR010000003">
    <property type="protein sequence ID" value="KAK8969709.1"/>
    <property type="molecule type" value="Genomic_DNA"/>
</dbReference>
<dbReference type="PANTHER" id="PTHR30222:SF17">
    <property type="entry name" value="SPERMIDINE_PUTRESCINE-BINDING PERIPLASMIC PROTEIN"/>
    <property type="match status" value="1"/>
</dbReference>
<dbReference type="PRINTS" id="PR00909">
    <property type="entry name" value="SPERMDNBNDNG"/>
</dbReference>
<gene>
    <name evidence="5" type="ORF">KSP40_PGU006681</name>
</gene>
<name>A0ABR2N1T6_9ASPA</name>
<dbReference type="InterPro" id="IPR001188">
    <property type="entry name" value="Sperm_putr-bd"/>
</dbReference>
<evidence type="ECO:0000313" key="6">
    <source>
        <dbReference type="Proteomes" id="UP001412067"/>
    </source>
</evidence>
<protein>
    <submittedName>
        <fullName evidence="5">Uncharacterized protein</fullName>
    </submittedName>
</protein>
<dbReference type="SUPFAM" id="SSF53850">
    <property type="entry name" value="Periplasmic binding protein-like II"/>
    <property type="match status" value="1"/>
</dbReference>
<dbReference type="Proteomes" id="UP001412067">
    <property type="component" value="Unassembled WGS sequence"/>
</dbReference>
<keyword evidence="4" id="KW-0574">Periplasm</keyword>
<organism evidence="5 6">
    <name type="scientific">Platanthera guangdongensis</name>
    <dbReference type="NCBI Taxonomy" id="2320717"/>
    <lineage>
        <taxon>Eukaryota</taxon>
        <taxon>Viridiplantae</taxon>
        <taxon>Streptophyta</taxon>
        <taxon>Embryophyta</taxon>
        <taxon>Tracheophyta</taxon>
        <taxon>Spermatophyta</taxon>
        <taxon>Magnoliopsida</taxon>
        <taxon>Liliopsida</taxon>
        <taxon>Asparagales</taxon>
        <taxon>Orchidaceae</taxon>
        <taxon>Orchidoideae</taxon>
        <taxon>Orchideae</taxon>
        <taxon>Orchidinae</taxon>
        <taxon>Platanthera</taxon>
    </lineage>
</organism>
<evidence type="ECO:0000256" key="1">
    <source>
        <dbReference type="ARBA" id="ARBA00004418"/>
    </source>
</evidence>
<proteinExistence type="predicted"/>
<dbReference type="CDD" id="cd13661">
    <property type="entry name" value="PBP2_PotD_PotF_like_1"/>
    <property type="match status" value="1"/>
</dbReference>
<accession>A0ABR2N1T6</accession>
<dbReference type="PANTHER" id="PTHR30222">
    <property type="entry name" value="SPERMIDINE/PUTRESCINE-BINDING PERIPLASMIC PROTEIN"/>
    <property type="match status" value="1"/>
</dbReference>
<sequence>MDIFSLRLHPPCLICLQNTCPRFIQIPNLRRTAAPPPREPSISSSKSSRSFSVFAFPDAEAADMSQRPSFSPSPPRSEAPPMHLAILVFHLVTTTVFFAGLRARAFALGPSPFLHTIASITSETPSTGNSSSTAEKIEDEEFRAALEKWKSKTFALTVPLRIISPRNSVPPSWIKDFVQVQGRRLKMTAELRGSIESIFSELNLDLDKGFLGPKSTMSADLVSLGDTWLSNAIQRGLIDSIPHIEEQDWFKSLGNKWKVHLCRNGKGQLDPSGNIWGAPYRWGTMVIAFKKSKFKMHNLAPIEDWDDLWRPELAGKISMVDSPREVVGAVLKRMGASYNTEDIDLQVIGGRESTSNNLKSLQRQVRYFDSMHYLKSFEAGDVWVSVGWSSDIIPVAKRMSNVAVVVPKSGASIWADLWAIPAASKFNTDKIGGRVRGPSPMVHQWIEFCLQTARALPFQQEVISGASPIALERLPVERSPEPAKGKPKLDTNLVDGAPPLEILEKCEFLEPLSEKALEDYRWLISSLPKSHGGIFGRAK</sequence>
<evidence type="ECO:0000256" key="4">
    <source>
        <dbReference type="ARBA" id="ARBA00022764"/>
    </source>
</evidence>
<comment type="caution">
    <text evidence="5">The sequence shown here is derived from an EMBL/GenBank/DDBJ whole genome shotgun (WGS) entry which is preliminary data.</text>
</comment>
<reference evidence="5 6" key="1">
    <citation type="journal article" date="2022" name="Nat. Plants">
        <title>Genomes of leafy and leafless Platanthera orchids illuminate the evolution of mycoheterotrophy.</title>
        <authorList>
            <person name="Li M.H."/>
            <person name="Liu K.W."/>
            <person name="Li Z."/>
            <person name="Lu H.C."/>
            <person name="Ye Q.L."/>
            <person name="Zhang D."/>
            <person name="Wang J.Y."/>
            <person name="Li Y.F."/>
            <person name="Zhong Z.M."/>
            <person name="Liu X."/>
            <person name="Yu X."/>
            <person name="Liu D.K."/>
            <person name="Tu X.D."/>
            <person name="Liu B."/>
            <person name="Hao Y."/>
            <person name="Liao X.Y."/>
            <person name="Jiang Y.T."/>
            <person name="Sun W.H."/>
            <person name="Chen J."/>
            <person name="Chen Y.Q."/>
            <person name="Ai Y."/>
            <person name="Zhai J.W."/>
            <person name="Wu S.S."/>
            <person name="Zhou Z."/>
            <person name="Hsiao Y.Y."/>
            <person name="Wu W.L."/>
            <person name="Chen Y.Y."/>
            <person name="Lin Y.F."/>
            <person name="Hsu J.L."/>
            <person name="Li C.Y."/>
            <person name="Wang Z.W."/>
            <person name="Zhao X."/>
            <person name="Zhong W.Y."/>
            <person name="Ma X.K."/>
            <person name="Ma L."/>
            <person name="Huang J."/>
            <person name="Chen G.Z."/>
            <person name="Huang M.Z."/>
            <person name="Huang L."/>
            <person name="Peng D.H."/>
            <person name="Luo Y.B."/>
            <person name="Zou S.Q."/>
            <person name="Chen S.P."/>
            <person name="Lan S."/>
            <person name="Tsai W.C."/>
            <person name="Van de Peer Y."/>
            <person name="Liu Z.J."/>
        </authorList>
    </citation>
    <scope>NUCLEOTIDE SEQUENCE [LARGE SCALE GENOMIC DNA]</scope>
    <source>
        <strain evidence="5">Lor288</strain>
    </source>
</reference>
<evidence type="ECO:0000256" key="3">
    <source>
        <dbReference type="ARBA" id="ARBA00022729"/>
    </source>
</evidence>